<dbReference type="Proteomes" id="UP000035680">
    <property type="component" value="Unassembled WGS sequence"/>
</dbReference>
<proteinExistence type="predicted"/>
<dbReference type="WBParaSite" id="SVE_1982200.1">
    <property type="protein sequence ID" value="SVE_1982200.1"/>
    <property type="gene ID" value="SVE_1982200"/>
</dbReference>
<sequence>MLFQCYCQTHQNDDTFADNLKKGTSDVSSNLVNRIFAYKRRKDLPTFSEDIISSKSPLFRDRRIENNFEKKSNNIDVIYSIKVDGIKRSTKKNNFLMRKKIRLYPFDFDTLGGLGLGKRTVY</sequence>
<reference evidence="2" key="2">
    <citation type="submission" date="2015-08" db="UniProtKB">
        <authorList>
            <consortium name="WormBaseParasite"/>
        </authorList>
    </citation>
    <scope>IDENTIFICATION</scope>
</reference>
<evidence type="ECO:0000313" key="2">
    <source>
        <dbReference type="WBParaSite" id="SVE_1982200.1"/>
    </source>
</evidence>
<name>A0A0K0G509_STRVS</name>
<organism evidence="1 2">
    <name type="scientific">Strongyloides venezuelensis</name>
    <name type="common">Threadworm</name>
    <dbReference type="NCBI Taxonomy" id="75913"/>
    <lineage>
        <taxon>Eukaryota</taxon>
        <taxon>Metazoa</taxon>
        <taxon>Ecdysozoa</taxon>
        <taxon>Nematoda</taxon>
        <taxon>Chromadorea</taxon>
        <taxon>Rhabditida</taxon>
        <taxon>Tylenchina</taxon>
        <taxon>Panagrolaimomorpha</taxon>
        <taxon>Strongyloidoidea</taxon>
        <taxon>Strongyloididae</taxon>
        <taxon>Strongyloides</taxon>
    </lineage>
</organism>
<keyword evidence="1" id="KW-1185">Reference proteome</keyword>
<protein>
    <submittedName>
        <fullName evidence="2">Uncharacterized protein</fullName>
    </submittedName>
</protein>
<accession>A0A0K0G509</accession>
<reference evidence="1" key="1">
    <citation type="submission" date="2014-07" db="EMBL/GenBank/DDBJ databases">
        <authorList>
            <person name="Martin A.A"/>
            <person name="De Silva N."/>
        </authorList>
    </citation>
    <scope>NUCLEOTIDE SEQUENCE</scope>
</reference>
<evidence type="ECO:0000313" key="1">
    <source>
        <dbReference type="Proteomes" id="UP000035680"/>
    </source>
</evidence>
<dbReference type="AlphaFoldDB" id="A0A0K0G509"/>